<protein>
    <submittedName>
        <fullName evidence="5">Protein phosphatase 1 regulatory subunit 12A</fullName>
    </submittedName>
</protein>
<reference evidence="5" key="1">
    <citation type="journal article" date="2012" name="Nat. Genet.">
        <title>Whole-genome sequence of Schistosoma haematobium.</title>
        <authorList>
            <person name="Young N.D."/>
            <person name="Jex A.R."/>
            <person name="Li B."/>
            <person name="Liu S."/>
            <person name="Yang L."/>
            <person name="Xiong Z."/>
            <person name="Li Y."/>
            <person name="Cantacessi C."/>
            <person name="Hall R.S."/>
            <person name="Xu X."/>
            <person name="Chen F."/>
            <person name="Wu X."/>
            <person name="Zerlotini A."/>
            <person name="Oliveira G."/>
            <person name="Hofmann A."/>
            <person name="Zhang G."/>
            <person name="Fang X."/>
            <person name="Kang Y."/>
            <person name="Campbell B.E."/>
            <person name="Loukas A."/>
            <person name="Ranganathan S."/>
            <person name="Rollinson D."/>
            <person name="Rinaldi G."/>
            <person name="Brindley P.J."/>
            <person name="Yang H."/>
            <person name="Wang J."/>
            <person name="Wang J."/>
            <person name="Gasser R.B."/>
        </authorList>
    </citation>
    <scope>NUCLEOTIDE SEQUENCE [LARGE SCALE GENOMIC DNA]</scope>
</reference>
<dbReference type="GO" id="GO:0005737">
    <property type="term" value="C:cytoplasm"/>
    <property type="evidence" value="ECO:0007669"/>
    <property type="project" value="TreeGrafter"/>
</dbReference>
<name>A0A094ZS81_SCHHA</name>
<dbReference type="PANTHER" id="PTHR24179">
    <property type="entry name" value="PROTEIN PHOSPHATASE 1 REGULATORY SUBUNIT 12"/>
    <property type="match status" value="1"/>
</dbReference>
<dbReference type="InterPro" id="IPR002110">
    <property type="entry name" value="Ankyrin_rpt"/>
</dbReference>
<dbReference type="Gene3D" id="1.25.40.20">
    <property type="entry name" value="Ankyrin repeat-containing domain"/>
    <property type="match status" value="1"/>
</dbReference>
<sequence>MIQLKLSDSDICERRKAQLKEWCGSETDHASSKMREPEKIKFPLSVQLLAACSNSDLDEFSRLLKLGTDINTQNADGLTSTHLACINVDFDFLKFLIRNGADINLQDHEGWTPLHAAASVGCCELARFFLLTVDALIHKLV</sequence>
<keyword evidence="4" id="KW-0040">ANK repeat</keyword>
<dbReference type="GO" id="GO:0004857">
    <property type="term" value="F:enzyme inhibitor activity"/>
    <property type="evidence" value="ECO:0007669"/>
    <property type="project" value="TreeGrafter"/>
</dbReference>
<keyword evidence="2" id="KW-0677">Repeat</keyword>
<evidence type="ECO:0000256" key="4">
    <source>
        <dbReference type="PROSITE-ProRule" id="PRU00023"/>
    </source>
</evidence>
<dbReference type="PROSITE" id="PS50297">
    <property type="entry name" value="ANK_REP_REGION"/>
    <property type="match status" value="1"/>
</dbReference>
<evidence type="ECO:0000256" key="1">
    <source>
        <dbReference type="ARBA" id="ARBA00022473"/>
    </source>
</evidence>
<dbReference type="Pfam" id="PF12796">
    <property type="entry name" value="Ank_2"/>
    <property type="match status" value="1"/>
</dbReference>
<dbReference type="PROSITE" id="PS50088">
    <property type="entry name" value="ANK_REPEAT"/>
    <property type="match status" value="1"/>
</dbReference>
<comment type="similarity">
    <text evidence="3">Belongs to the NRARP family.</text>
</comment>
<dbReference type="AlphaFoldDB" id="A0A094ZS81"/>
<dbReference type="SUPFAM" id="SSF48403">
    <property type="entry name" value="Ankyrin repeat"/>
    <property type="match status" value="1"/>
</dbReference>
<dbReference type="EMBL" id="KL250729">
    <property type="protein sequence ID" value="KGB35934.1"/>
    <property type="molecule type" value="Genomic_DNA"/>
</dbReference>
<evidence type="ECO:0000256" key="2">
    <source>
        <dbReference type="ARBA" id="ARBA00022737"/>
    </source>
</evidence>
<evidence type="ECO:0000256" key="3">
    <source>
        <dbReference type="ARBA" id="ARBA00038386"/>
    </source>
</evidence>
<dbReference type="InterPro" id="IPR036770">
    <property type="entry name" value="Ankyrin_rpt-contain_sf"/>
</dbReference>
<proteinExistence type="inferred from homology"/>
<gene>
    <name evidence="5" type="ORF">MS3_04200</name>
</gene>
<dbReference type="STRING" id="6185.A0A094ZS81"/>
<dbReference type="SMART" id="SM00248">
    <property type="entry name" value="ANK"/>
    <property type="match status" value="2"/>
</dbReference>
<evidence type="ECO:0000313" key="5">
    <source>
        <dbReference type="EMBL" id="KGB35934.1"/>
    </source>
</evidence>
<dbReference type="GO" id="GO:0019208">
    <property type="term" value="F:phosphatase regulator activity"/>
    <property type="evidence" value="ECO:0007669"/>
    <property type="project" value="TreeGrafter"/>
</dbReference>
<dbReference type="InterPro" id="IPR051226">
    <property type="entry name" value="PP1_Regulatory_Subunit"/>
</dbReference>
<organism evidence="5">
    <name type="scientific">Schistosoma haematobium</name>
    <name type="common">Blood fluke</name>
    <dbReference type="NCBI Taxonomy" id="6185"/>
    <lineage>
        <taxon>Eukaryota</taxon>
        <taxon>Metazoa</taxon>
        <taxon>Spiralia</taxon>
        <taxon>Lophotrochozoa</taxon>
        <taxon>Platyhelminthes</taxon>
        <taxon>Trematoda</taxon>
        <taxon>Digenea</taxon>
        <taxon>Strigeidida</taxon>
        <taxon>Schistosomatoidea</taxon>
        <taxon>Schistosomatidae</taxon>
        <taxon>Schistosoma</taxon>
    </lineage>
</organism>
<feature type="repeat" description="ANK" evidence="4">
    <location>
        <begin position="76"/>
        <end position="108"/>
    </location>
</feature>
<keyword evidence="1" id="KW-0217">Developmental protein</keyword>
<dbReference type="PANTHER" id="PTHR24179:SF21">
    <property type="entry name" value="MYOSIN BINDING SUBUNIT, ISOFORM O"/>
    <property type="match status" value="1"/>
</dbReference>
<accession>A0A094ZS81</accession>